<sequence length="206" mass="22304">MTKRPENSDPIASAGQIDDPDQPVSRDDDHETGRRAKSDDDADNPAHHAHNRNTDGATSAEAARSDEKAARGSGRPPKAVKETGFPNVDAAEVEAQHGHDVNSSDMAAGRKFQPPAGRHDPNVPNLPTAGGDMNSPQGRDLSEAARADRDGDSSEAETYGTPENTGGPEPITHSRAVEDRVQQQERDYDLEETEHGERYITPREER</sequence>
<comment type="caution">
    <text evidence="2">The sequence shown here is derived from an EMBL/GenBank/DDBJ whole genome shotgun (WGS) entry which is preliminary data.</text>
</comment>
<accession>A0ABN2Y949</accession>
<name>A0ABN2Y949_9MICC</name>
<reference evidence="2 3" key="1">
    <citation type="journal article" date="2019" name="Int. J. Syst. Evol. Microbiol.">
        <title>The Global Catalogue of Microorganisms (GCM) 10K type strain sequencing project: providing services to taxonomists for standard genome sequencing and annotation.</title>
        <authorList>
            <consortium name="The Broad Institute Genomics Platform"/>
            <consortium name="The Broad Institute Genome Sequencing Center for Infectious Disease"/>
            <person name="Wu L."/>
            <person name="Ma J."/>
        </authorList>
    </citation>
    <scope>NUCLEOTIDE SEQUENCE [LARGE SCALE GENOMIC DNA]</scope>
    <source>
        <strain evidence="2 3">JCM 15914</strain>
    </source>
</reference>
<evidence type="ECO:0000313" key="2">
    <source>
        <dbReference type="EMBL" id="GAA2123791.1"/>
    </source>
</evidence>
<keyword evidence="3" id="KW-1185">Reference proteome</keyword>
<feature type="region of interest" description="Disordered" evidence="1">
    <location>
        <begin position="1"/>
        <end position="206"/>
    </location>
</feature>
<dbReference type="EMBL" id="BAAAQA010000037">
    <property type="protein sequence ID" value="GAA2123791.1"/>
    <property type="molecule type" value="Genomic_DNA"/>
</dbReference>
<organism evidence="2 3">
    <name type="scientific">Kocuria atrinae</name>
    <dbReference type="NCBI Taxonomy" id="592377"/>
    <lineage>
        <taxon>Bacteria</taxon>
        <taxon>Bacillati</taxon>
        <taxon>Actinomycetota</taxon>
        <taxon>Actinomycetes</taxon>
        <taxon>Micrococcales</taxon>
        <taxon>Micrococcaceae</taxon>
        <taxon>Kocuria</taxon>
    </lineage>
</organism>
<feature type="compositionally biased region" description="Basic and acidic residues" evidence="1">
    <location>
        <begin position="140"/>
        <end position="152"/>
    </location>
</feature>
<feature type="compositionally biased region" description="Basic and acidic residues" evidence="1">
    <location>
        <begin position="24"/>
        <end position="39"/>
    </location>
</feature>
<evidence type="ECO:0000313" key="3">
    <source>
        <dbReference type="Proteomes" id="UP001500166"/>
    </source>
</evidence>
<gene>
    <name evidence="2" type="ORF">GCM10009824_27850</name>
</gene>
<evidence type="ECO:0000256" key="1">
    <source>
        <dbReference type="SAM" id="MobiDB-lite"/>
    </source>
</evidence>
<feature type="compositionally biased region" description="Basic and acidic residues" evidence="1">
    <location>
        <begin position="175"/>
        <end position="206"/>
    </location>
</feature>
<dbReference type="RefSeq" id="WP_344225566.1">
    <property type="nucleotide sequence ID" value="NZ_BAAAQA010000037.1"/>
</dbReference>
<proteinExistence type="predicted"/>
<protein>
    <submittedName>
        <fullName evidence="2">Uncharacterized protein</fullName>
    </submittedName>
</protein>
<dbReference type="Proteomes" id="UP001500166">
    <property type="component" value="Unassembled WGS sequence"/>
</dbReference>